<evidence type="ECO:0000256" key="13">
    <source>
        <dbReference type="PIRSR" id="PIRSR600720-2"/>
    </source>
</evidence>
<dbReference type="InterPro" id="IPR024548">
    <property type="entry name" value="Cu2_monoox_C"/>
</dbReference>
<proteinExistence type="inferred from homology"/>
<dbReference type="Proteomes" id="UP001233172">
    <property type="component" value="Unassembled WGS sequence"/>
</dbReference>
<dbReference type="EC" id="1.14.17.3" evidence="3"/>
<dbReference type="EMBL" id="JASAOG010000101">
    <property type="protein sequence ID" value="KAK0051679.1"/>
    <property type="molecule type" value="Genomic_DNA"/>
</dbReference>
<evidence type="ECO:0000256" key="10">
    <source>
        <dbReference type="ARBA" id="ARBA00023157"/>
    </source>
</evidence>
<dbReference type="InterPro" id="IPR008977">
    <property type="entry name" value="PHM/PNGase_F_dom_sf"/>
</dbReference>
<evidence type="ECO:0000256" key="8">
    <source>
        <dbReference type="ARBA" id="ARBA00023008"/>
    </source>
</evidence>
<dbReference type="InterPro" id="IPR000720">
    <property type="entry name" value="PHM/PAL"/>
</dbReference>
<evidence type="ECO:0000256" key="6">
    <source>
        <dbReference type="ARBA" id="ARBA00022729"/>
    </source>
</evidence>
<feature type="domain" description="Copper type II ascorbate-dependent monooxygenase C-terminal" evidence="17">
    <location>
        <begin position="175"/>
        <end position="321"/>
    </location>
</feature>
<dbReference type="FunFam" id="2.60.120.310:FF:000005">
    <property type="entry name" value="Peptidylglycine alpha-hydroxylating monooxygenase"/>
    <property type="match status" value="1"/>
</dbReference>
<evidence type="ECO:0000259" key="16">
    <source>
        <dbReference type="Pfam" id="PF01082"/>
    </source>
</evidence>
<accession>A0AAD8F6C3</accession>
<dbReference type="GO" id="GO:0004504">
    <property type="term" value="F:peptidylglycine monooxygenase activity"/>
    <property type="evidence" value="ECO:0007669"/>
    <property type="project" value="UniProtKB-EC"/>
</dbReference>
<comment type="subcellular location">
    <subcellularLocation>
        <location evidence="1">Secreted</location>
    </subcellularLocation>
</comment>
<feature type="disulfide bond" evidence="14">
    <location>
        <begin position="74"/>
        <end position="103"/>
    </location>
</feature>
<dbReference type="PANTHER" id="PTHR10680:SF14">
    <property type="entry name" value="PEPTIDYL-GLYCINE ALPHA-AMIDATING MONOOXYGENASE"/>
    <property type="match status" value="1"/>
</dbReference>
<keyword evidence="9 18" id="KW-0503">Monooxygenase</keyword>
<dbReference type="PRINTS" id="PR00790">
    <property type="entry name" value="PAMONOXGNASE"/>
</dbReference>
<keyword evidence="19" id="KW-1185">Reference proteome</keyword>
<sequence length="411" mass="46623">MAVYFLFLCLTAVFGAPNPKQVQEIELRMPKVQPQEPDTYLCKAMEVKDAHTYLTGFVPHADAMIAHHILLYGCSVPGGDVDEVWNCGEMNSRSTKYRSGSVCAEGSNIIYAWAMDAPKLNLPDDVSFDVGQGTPIKYLVVQVHYKNVDPFLPPNNQQDSSGLTLLSSSVPTSRKAGVYLMVTDGEIPSHSIEYFEVACRMPKDPNLEIFPFAFRTHAHTLGRVISGYRIRNNTWTEIGRKDPRLPEMFYNATTPGLNIVKGDILAARCTMENTLERSVSIGSTQNDEMCNFYMMYYVERSKLLEVNTCFSQGPPSWYWKDFEGLNLENQPKTVSIIPGTEKPLLRNATYPNVARETNGRFEDINDLNPSLRDIQPDELLSLVRQLEEEDQPELLNTWRREELLPEYLNEV</sequence>
<evidence type="ECO:0000256" key="15">
    <source>
        <dbReference type="SAM" id="SignalP"/>
    </source>
</evidence>
<feature type="disulfide bond" evidence="14">
    <location>
        <begin position="42"/>
        <end position="87"/>
    </location>
</feature>
<evidence type="ECO:0000256" key="5">
    <source>
        <dbReference type="ARBA" id="ARBA00022723"/>
    </source>
</evidence>
<reference evidence="18" key="2">
    <citation type="submission" date="2023-04" db="EMBL/GenBank/DDBJ databases">
        <authorList>
            <person name="Bu L."/>
            <person name="Lu L."/>
            <person name="Laidemitt M.R."/>
            <person name="Zhang S.M."/>
            <person name="Mutuku M."/>
            <person name="Mkoji G."/>
            <person name="Steinauer M."/>
            <person name="Loker E.S."/>
        </authorList>
    </citation>
    <scope>NUCLEOTIDE SEQUENCE</scope>
    <source>
        <strain evidence="18">KasaAsao</strain>
        <tissue evidence="18">Whole Snail</tissue>
    </source>
</reference>
<dbReference type="GO" id="GO:0006518">
    <property type="term" value="P:peptide metabolic process"/>
    <property type="evidence" value="ECO:0007669"/>
    <property type="project" value="InterPro"/>
</dbReference>
<feature type="disulfide bond" evidence="14">
    <location>
        <begin position="199"/>
        <end position="309"/>
    </location>
</feature>
<keyword evidence="6 15" id="KW-0732">Signal</keyword>
<evidence type="ECO:0000259" key="17">
    <source>
        <dbReference type="Pfam" id="PF03712"/>
    </source>
</evidence>
<comment type="catalytic activity">
    <reaction evidence="12">
        <text>a [peptide]-C-terminal glycine + 2 L-ascorbate + O2 = a [peptide]-C-terminal (2S)-2-hydroxyglycine + 2 monodehydro-L-ascorbate radical + H2O</text>
        <dbReference type="Rhea" id="RHEA:21452"/>
        <dbReference type="Rhea" id="RHEA-COMP:13486"/>
        <dbReference type="Rhea" id="RHEA-COMP:15321"/>
        <dbReference type="ChEBI" id="CHEBI:15377"/>
        <dbReference type="ChEBI" id="CHEBI:15379"/>
        <dbReference type="ChEBI" id="CHEBI:38290"/>
        <dbReference type="ChEBI" id="CHEBI:59513"/>
        <dbReference type="ChEBI" id="CHEBI:137000"/>
        <dbReference type="ChEBI" id="CHEBI:142768"/>
        <dbReference type="EC" id="1.14.17.3"/>
    </reaction>
</comment>
<feature type="binding site" evidence="13">
    <location>
        <position position="217"/>
    </location>
    <ligand>
        <name>Cu(2+)</name>
        <dbReference type="ChEBI" id="CHEBI:29036"/>
        <label>1</label>
        <note>catalytic</note>
    </ligand>
</feature>
<dbReference type="SUPFAM" id="SSF49742">
    <property type="entry name" value="PHM/PNGase F"/>
    <property type="match status" value="2"/>
</dbReference>
<evidence type="ECO:0000313" key="18">
    <source>
        <dbReference type="EMBL" id="KAK0051679.1"/>
    </source>
</evidence>
<protein>
    <recommendedName>
        <fullName evidence="3">peptidylglycine monooxygenase</fullName>
        <ecNumber evidence="3">1.14.17.3</ecNumber>
    </recommendedName>
</protein>
<comment type="cofactor">
    <cofactor evidence="13">
        <name>Cu(2+)</name>
        <dbReference type="ChEBI" id="CHEBI:29036"/>
    </cofactor>
    <text evidence="13">Binds 2 Cu(2+) ions per subunit.</text>
</comment>
<evidence type="ECO:0000256" key="3">
    <source>
        <dbReference type="ARBA" id="ARBA00012689"/>
    </source>
</evidence>
<dbReference type="AlphaFoldDB" id="A0AAD8F6C3"/>
<feature type="disulfide bond" evidence="14">
    <location>
        <begin position="269"/>
        <end position="290"/>
    </location>
</feature>
<keyword evidence="11" id="KW-0325">Glycoprotein</keyword>
<comment type="caution">
    <text evidence="18">The sequence shown here is derived from an EMBL/GenBank/DDBJ whole genome shotgun (WGS) entry which is preliminary data.</text>
</comment>
<dbReference type="GO" id="GO:0005576">
    <property type="term" value="C:extracellular region"/>
    <property type="evidence" value="ECO:0007669"/>
    <property type="project" value="UniProtKB-SubCell"/>
</dbReference>
<name>A0AAD8F6C3_BIOPF</name>
<evidence type="ECO:0000256" key="11">
    <source>
        <dbReference type="ARBA" id="ARBA00023180"/>
    </source>
</evidence>
<evidence type="ECO:0000256" key="4">
    <source>
        <dbReference type="ARBA" id="ARBA00022525"/>
    </source>
</evidence>
<comment type="similarity">
    <text evidence="2">Belongs to the copper type II ascorbate-dependent monooxygenase family.</text>
</comment>
<evidence type="ECO:0000256" key="9">
    <source>
        <dbReference type="ARBA" id="ARBA00023033"/>
    </source>
</evidence>
<dbReference type="Pfam" id="PF01082">
    <property type="entry name" value="Cu2_monooxygen"/>
    <property type="match status" value="1"/>
</dbReference>
<dbReference type="Gene3D" id="2.60.120.230">
    <property type="match status" value="1"/>
</dbReference>
<reference evidence="18" key="1">
    <citation type="journal article" date="2023" name="PLoS Negl. Trop. Dis.">
        <title>A genome sequence for Biomphalaria pfeifferi, the major vector snail for the human-infecting parasite Schistosoma mansoni.</title>
        <authorList>
            <person name="Bu L."/>
            <person name="Lu L."/>
            <person name="Laidemitt M.R."/>
            <person name="Zhang S.M."/>
            <person name="Mutuku M."/>
            <person name="Mkoji G."/>
            <person name="Steinauer M."/>
            <person name="Loker E.S."/>
        </authorList>
    </citation>
    <scope>NUCLEOTIDE SEQUENCE</scope>
    <source>
        <strain evidence="18">KasaAsao</strain>
    </source>
</reference>
<feature type="domain" description="Copper type II ascorbate-dependent monooxygenase N-terminal" evidence="16">
    <location>
        <begin position="26"/>
        <end position="149"/>
    </location>
</feature>
<feature type="binding site" evidence="13">
    <location>
        <position position="289"/>
    </location>
    <ligand>
        <name>Cu(2+)</name>
        <dbReference type="ChEBI" id="CHEBI:29036"/>
        <label>1</label>
        <note>catalytic</note>
    </ligand>
</feature>
<evidence type="ECO:0000256" key="7">
    <source>
        <dbReference type="ARBA" id="ARBA00023002"/>
    </source>
</evidence>
<feature type="signal peptide" evidence="15">
    <location>
        <begin position="1"/>
        <end position="15"/>
    </location>
</feature>
<keyword evidence="4" id="KW-0964">Secreted</keyword>
<feature type="binding site" evidence="13">
    <location>
        <position position="219"/>
    </location>
    <ligand>
        <name>Cu(2+)</name>
        <dbReference type="ChEBI" id="CHEBI:29036"/>
        <label>1</label>
        <note>catalytic</note>
    </ligand>
</feature>
<feature type="binding site" evidence="13">
    <location>
        <position position="144"/>
    </location>
    <ligand>
        <name>Cu(2+)</name>
        <dbReference type="ChEBI" id="CHEBI:29036"/>
        <label>1</label>
        <note>catalytic</note>
    </ligand>
</feature>
<feature type="binding site" evidence="13">
    <location>
        <position position="68"/>
    </location>
    <ligand>
        <name>Cu(2+)</name>
        <dbReference type="ChEBI" id="CHEBI:29036"/>
        <label>1</label>
        <note>catalytic</note>
    </ligand>
</feature>
<dbReference type="InterPro" id="IPR036939">
    <property type="entry name" value="Cu2_ascorb_mOase_N_sf"/>
</dbReference>
<evidence type="ECO:0000256" key="14">
    <source>
        <dbReference type="PIRSR" id="PIRSR600720-3"/>
    </source>
</evidence>
<dbReference type="InterPro" id="IPR014784">
    <property type="entry name" value="Cu2_ascorb_mOase-like_C"/>
</dbReference>
<keyword evidence="5 13" id="KW-0479">Metal-binding</keyword>
<evidence type="ECO:0000256" key="1">
    <source>
        <dbReference type="ARBA" id="ARBA00004613"/>
    </source>
</evidence>
<keyword evidence="8 13" id="KW-0186">Copper</keyword>
<organism evidence="18 19">
    <name type="scientific">Biomphalaria pfeifferi</name>
    <name type="common">Bloodfluke planorb</name>
    <name type="synonym">Freshwater snail</name>
    <dbReference type="NCBI Taxonomy" id="112525"/>
    <lineage>
        <taxon>Eukaryota</taxon>
        <taxon>Metazoa</taxon>
        <taxon>Spiralia</taxon>
        <taxon>Lophotrochozoa</taxon>
        <taxon>Mollusca</taxon>
        <taxon>Gastropoda</taxon>
        <taxon>Heterobranchia</taxon>
        <taxon>Euthyneura</taxon>
        <taxon>Panpulmonata</taxon>
        <taxon>Hygrophila</taxon>
        <taxon>Lymnaeoidea</taxon>
        <taxon>Planorbidae</taxon>
        <taxon>Biomphalaria</taxon>
    </lineage>
</organism>
<dbReference type="Pfam" id="PF03712">
    <property type="entry name" value="Cu2_monoox_C"/>
    <property type="match status" value="1"/>
</dbReference>
<keyword evidence="7" id="KW-0560">Oxidoreductase</keyword>
<dbReference type="GO" id="GO:0005507">
    <property type="term" value="F:copper ion binding"/>
    <property type="evidence" value="ECO:0007669"/>
    <property type="project" value="InterPro"/>
</dbReference>
<evidence type="ECO:0000256" key="2">
    <source>
        <dbReference type="ARBA" id="ARBA00010676"/>
    </source>
</evidence>
<evidence type="ECO:0000313" key="19">
    <source>
        <dbReference type="Proteomes" id="UP001233172"/>
    </source>
</evidence>
<evidence type="ECO:0000256" key="12">
    <source>
        <dbReference type="ARBA" id="ARBA00048431"/>
    </source>
</evidence>
<feature type="binding site" evidence="13">
    <location>
        <position position="67"/>
    </location>
    <ligand>
        <name>Cu(2+)</name>
        <dbReference type="ChEBI" id="CHEBI:29036"/>
        <label>1</label>
        <note>catalytic</note>
    </ligand>
</feature>
<dbReference type="GO" id="GO:0016020">
    <property type="term" value="C:membrane"/>
    <property type="evidence" value="ECO:0007669"/>
    <property type="project" value="InterPro"/>
</dbReference>
<keyword evidence="10 14" id="KW-1015">Disulfide bond</keyword>
<dbReference type="InterPro" id="IPR000323">
    <property type="entry name" value="Cu2_ascorb_mOase_N"/>
</dbReference>
<dbReference type="PANTHER" id="PTHR10680">
    <property type="entry name" value="PEPTIDYL-GLYCINE ALPHA-AMIDATING MONOOXYGENASE"/>
    <property type="match status" value="1"/>
</dbReference>
<dbReference type="Gene3D" id="2.60.120.310">
    <property type="entry name" value="Copper type II, ascorbate-dependent monooxygenase, N-terminal domain"/>
    <property type="match status" value="1"/>
</dbReference>
<feature type="chain" id="PRO_5041903418" description="peptidylglycine monooxygenase" evidence="15">
    <location>
        <begin position="16"/>
        <end position="411"/>
    </location>
</feature>
<gene>
    <name evidence="18" type="ORF">Bpfe_018894</name>
</gene>